<organism evidence="1">
    <name type="scientific">marine metagenome</name>
    <dbReference type="NCBI Taxonomy" id="408172"/>
    <lineage>
        <taxon>unclassified sequences</taxon>
        <taxon>metagenomes</taxon>
        <taxon>ecological metagenomes</taxon>
    </lineage>
</organism>
<gene>
    <name evidence="1" type="ORF">METZ01_LOCUS358571</name>
</gene>
<reference evidence="1" key="1">
    <citation type="submission" date="2018-05" db="EMBL/GenBank/DDBJ databases">
        <authorList>
            <person name="Lanie J.A."/>
            <person name="Ng W.-L."/>
            <person name="Kazmierczak K.M."/>
            <person name="Andrzejewski T.M."/>
            <person name="Davidsen T.M."/>
            <person name="Wayne K.J."/>
            <person name="Tettelin H."/>
            <person name="Glass J.I."/>
            <person name="Rusch D."/>
            <person name="Podicherti R."/>
            <person name="Tsui H.-C.T."/>
            <person name="Winkler M.E."/>
        </authorList>
    </citation>
    <scope>NUCLEOTIDE SEQUENCE</scope>
</reference>
<sequence length="29" mass="3648">MNNSEKRKEYMRNIYSKHWSRTRKKYGVG</sequence>
<protein>
    <submittedName>
        <fullName evidence="1">Uncharacterized protein</fullName>
    </submittedName>
</protein>
<proteinExistence type="predicted"/>
<evidence type="ECO:0000313" key="1">
    <source>
        <dbReference type="EMBL" id="SVD05717.1"/>
    </source>
</evidence>
<name>A0A382S922_9ZZZZ</name>
<dbReference type="AlphaFoldDB" id="A0A382S922"/>
<accession>A0A382S922</accession>
<dbReference type="EMBL" id="UINC01126924">
    <property type="protein sequence ID" value="SVD05717.1"/>
    <property type="molecule type" value="Genomic_DNA"/>
</dbReference>